<dbReference type="NCBIfam" id="TIGR01777">
    <property type="entry name" value="yfcH"/>
    <property type="match status" value="1"/>
</dbReference>
<dbReference type="Pfam" id="PF08338">
    <property type="entry name" value="DUF1731"/>
    <property type="match status" value="1"/>
</dbReference>
<protein>
    <recommendedName>
        <fullName evidence="6">NAD-dependent epimerase/dehydratase</fullName>
    </recommendedName>
</protein>
<dbReference type="Gene3D" id="3.40.50.720">
    <property type="entry name" value="NAD(P)-binding Rossmann-like Domain"/>
    <property type="match status" value="1"/>
</dbReference>
<evidence type="ECO:0000313" key="5">
    <source>
        <dbReference type="Proteomes" id="UP000001114"/>
    </source>
</evidence>
<organism evidence="4 5">
    <name type="scientific">Actinobacillus succinogenes (strain ATCC 55618 / DSM 22257 / CCUG 43843 / 130Z)</name>
    <dbReference type="NCBI Taxonomy" id="339671"/>
    <lineage>
        <taxon>Bacteria</taxon>
        <taxon>Pseudomonadati</taxon>
        <taxon>Pseudomonadota</taxon>
        <taxon>Gammaproteobacteria</taxon>
        <taxon>Pasteurellales</taxon>
        <taxon>Pasteurellaceae</taxon>
        <taxon>Actinobacillus</taxon>
    </lineage>
</organism>
<dbReference type="InterPro" id="IPR001509">
    <property type="entry name" value="Epimerase_deHydtase"/>
</dbReference>
<keyword evidence="5" id="KW-1185">Reference proteome</keyword>
<evidence type="ECO:0000259" key="2">
    <source>
        <dbReference type="Pfam" id="PF01370"/>
    </source>
</evidence>
<reference evidence="5" key="1">
    <citation type="journal article" date="2010" name="BMC Genomics">
        <title>A genomic perspective on the potential of Actinobacillus succinogenes for industrial succinate production.</title>
        <authorList>
            <person name="McKinlay J.B."/>
            <person name="Laivenieks M."/>
            <person name="Schindler B.D."/>
            <person name="McKinlay A.A."/>
            <person name="Siddaramappa S."/>
            <person name="Challacombe J.F."/>
            <person name="Lowry S.R."/>
            <person name="Clum A."/>
            <person name="Lapidus A.L."/>
            <person name="Burkhart K.B."/>
            <person name="Harkins V."/>
            <person name="Vieille C."/>
        </authorList>
    </citation>
    <scope>NUCLEOTIDE SEQUENCE [LARGE SCALE GENOMIC DNA]</scope>
    <source>
        <strain evidence="5">ATCC 55618 / DSM 22257 / CCUG 43843 / 130Z</strain>
    </source>
</reference>
<evidence type="ECO:0000256" key="1">
    <source>
        <dbReference type="ARBA" id="ARBA00009353"/>
    </source>
</evidence>
<dbReference type="EMBL" id="CP000746">
    <property type="protein sequence ID" value="ABR74968.1"/>
    <property type="molecule type" value="Genomic_DNA"/>
</dbReference>
<dbReference type="HOGENOM" id="CLU_047373_0_3_6"/>
<dbReference type="PANTHER" id="PTHR11092">
    <property type="entry name" value="SUGAR NUCLEOTIDE EPIMERASE RELATED"/>
    <property type="match status" value="1"/>
</dbReference>
<dbReference type="eggNOG" id="COG1090">
    <property type="taxonomic scope" value="Bacteria"/>
</dbReference>
<accession>A6VPS1</accession>
<evidence type="ECO:0000313" key="4">
    <source>
        <dbReference type="EMBL" id="ABR74968.1"/>
    </source>
</evidence>
<feature type="domain" description="DUF1731" evidence="3">
    <location>
        <begin position="251"/>
        <end position="297"/>
    </location>
</feature>
<dbReference type="KEGG" id="asu:Asuc_1614"/>
<dbReference type="STRING" id="339671.Asuc_1614"/>
<sequence length="306" mass="34388">MQIFITGGTGFIGQALVKKWLAGHHRITLLSRNPQIAEQRFRHRISAVDSLDVFPHFNQFDAVVNLAGEPIFNCRWTGRQKTLIRQSRINLTEKLTALINRSTHPPHCFISASATGYYGDKGQKLVTESDTPSESFTGQLCVAWEQAANEVKNQEKTRVCLLRTGMPLATSGGALGSMLPVYRWGLGARLGSGTQIMPWIALPDMIRAIDFLLQNADCRGAFNLSAPNLVSYAEFNRLLGSQLNRPHFTVVPACLLRLLFGERACLLLDSQNVFPEKLLQAGFQFRFPELKPYLQRILPSRHKKRR</sequence>
<dbReference type="InterPro" id="IPR036291">
    <property type="entry name" value="NAD(P)-bd_dom_sf"/>
</dbReference>
<evidence type="ECO:0000259" key="3">
    <source>
        <dbReference type="Pfam" id="PF08338"/>
    </source>
</evidence>
<gene>
    <name evidence="4" type="ordered locus">Asuc_1614</name>
</gene>
<dbReference type="PANTHER" id="PTHR11092:SF0">
    <property type="entry name" value="EPIMERASE FAMILY PROTEIN SDR39U1"/>
    <property type="match status" value="1"/>
</dbReference>
<feature type="domain" description="NAD-dependent epimerase/dehydratase" evidence="2">
    <location>
        <begin position="3"/>
        <end position="223"/>
    </location>
</feature>
<dbReference type="AlphaFoldDB" id="A6VPS1"/>
<dbReference type="InterPro" id="IPR010099">
    <property type="entry name" value="SDR39U1"/>
</dbReference>
<dbReference type="InterPro" id="IPR013549">
    <property type="entry name" value="DUF1731"/>
</dbReference>
<comment type="similarity">
    <text evidence="1">Belongs to the NAD(P)-dependent epimerase/dehydratase family. SDR39U1 subfamily.</text>
</comment>
<proteinExistence type="inferred from homology"/>
<evidence type="ECO:0008006" key="6">
    <source>
        <dbReference type="Google" id="ProtNLM"/>
    </source>
</evidence>
<name>A6VPS1_ACTSZ</name>
<dbReference type="OrthoDB" id="9801773at2"/>
<dbReference type="Proteomes" id="UP000001114">
    <property type="component" value="Chromosome"/>
</dbReference>
<dbReference type="SUPFAM" id="SSF51735">
    <property type="entry name" value="NAD(P)-binding Rossmann-fold domains"/>
    <property type="match status" value="1"/>
</dbReference>
<dbReference type="Pfam" id="PF01370">
    <property type="entry name" value="Epimerase"/>
    <property type="match status" value="1"/>
</dbReference>
<dbReference type="RefSeq" id="WP_012073345.1">
    <property type="nucleotide sequence ID" value="NC_009655.1"/>
</dbReference>
<dbReference type="CDD" id="cd05242">
    <property type="entry name" value="SDR_a8"/>
    <property type="match status" value="1"/>
</dbReference>